<sequence length="110" mass="12379">MTYIWSMYTVIETPTFTEDAKELWSEEDRGAFCAWLAANPEAGDVIPASGGCRKVRWRRQGTGKSGGVRVIYFTRLESGELWLLVIYAKSVRGNIPAHLLKSIREVIENG</sequence>
<dbReference type="AlphaFoldDB" id="A0A3N1NIR3"/>
<dbReference type="EMBL" id="RJUK01000001">
    <property type="protein sequence ID" value="ROQ19704.1"/>
    <property type="molecule type" value="Genomic_DNA"/>
</dbReference>
<name>A0A3N1NIR3_9GAMM</name>
<comment type="caution">
    <text evidence="1">The sequence shown here is derived from an EMBL/GenBank/DDBJ whole genome shotgun (WGS) entry which is preliminary data.</text>
</comment>
<dbReference type="InterPro" id="IPR009387">
    <property type="entry name" value="HigB-2"/>
</dbReference>
<reference evidence="1 2" key="1">
    <citation type="submission" date="2018-11" db="EMBL/GenBank/DDBJ databases">
        <title>Genomic Encyclopedia of Type Strains, Phase IV (KMG-IV): sequencing the most valuable type-strain genomes for metagenomic binning, comparative biology and taxonomic classification.</title>
        <authorList>
            <person name="Goeker M."/>
        </authorList>
    </citation>
    <scope>NUCLEOTIDE SEQUENCE [LARGE SCALE GENOMIC DNA]</scope>
    <source>
        <strain evidence="1 2">DSM 16974</strain>
    </source>
</reference>
<organism evidence="1 2">
    <name type="scientific">Marinimicrobium koreense</name>
    <dbReference type="NCBI Taxonomy" id="306545"/>
    <lineage>
        <taxon>Bacteria</taxon>
        <taxon>Pseudomonadati</taxon>
        <taxon>Pseudomonadota</taxon>
        <taxon>Gammaproteobacteria</taxon>
        <taxon>Cellvibrionales</taxon>
        <taxon>Cellvibrionaceae</taxon>
        <taxon>Marinimicrobium</taxon>
    </lineage>
</organism>
<protein>
    <submittedName>
        <fullName evidence="1">Uncharacterized protein</fullName>
    </submittedName>
</protein>
<evidence type="ECO:0000313" key="1">
    <source>
        <dbReference type="EMBL" id="ROQ19704.1"/>
    </source>
</evidence>
<dbReference type="Proteomes" id="UP000273643">
    <property type="component" value="Unassembled WGS sequence"/>
</dbReference>
<accession>A0A3N1NIR3</accession>
<dbReference type="PIRSF" id="PIRSF039032">
    <property type="entry name" value="HigB-2"/>
    <property type="match status" value="1"/>
</dbReference>
<proteinExistence type="predicted"/>
<gene>
    <name evidence="1" type="ORF">EDC38_0290</name>
</gene>
<keyword evidence="2" id="KW-1185">Reference proteome</keyword>
<evidence type="ECO:0000313" key="2">
    <source>
        <dbReference type="Proteomes" id="UP000273643"/>
    </source>
</evidence>